<comment type="caution">
    <text evidence="7">The sequence shown here is derived from an EMBL/GenBank/DDBJ whole genome shotgun (WGS) entry which is preliminary data.</text>
</comment>
<dbReference type="Proteomes" id="UP000034036">
    <property type="component" value="Unassembled WGS sequence"/>
</dbReference>
<dbReference type="InterPro" id="IPR050644">
    <property type="entry name" value="PG_Glycine_Bridge_Synth"/>
</dbReference>
<reference evidence="7 8" key="1">
    <citation type="journal article" date="2015" name="Nature">
        <title>rRNA introns, odd ribosomes, and small enigmatic genomes across a large radiation of phyla.</title>
        <authorList>
            <person name="Brown C.T."/>
            <person name="Hug L.A."/>
            <person name="Thomas B.C."/>
            <person name="Sharon I."/>
            <person name="Castelle C.J."/>
            <person name="Singh A."/>
            <person name="Wilkins M.J."/>
            <person name="Williams K.H."/>
            <person name="Banfield J.F."/>
        </authorList>
    </citation>
    <scope>NUCLEOTIDE SEQUENCE [LARGE SCALE GENOMIC DNA]</scope>
</reference>
<evidence type="ECO:0000256" key="4">
    <source>
        <dbReference type="ARBA" id="ARBA00022984"/>
    </source>
</evidence>
<dbReference type="GO" id="GO:0009252">
    <property type="term" value="P:peptidoglycan biosynthetic process"/>
    <property type="evidence" value="ECO:0007669"/>
    <property type="project" value="UniProtKB-KW"/>
</dbReference>
<protein>
    <submittedName>
        <fullName evidence="7">FemAB family protein</fullName>
    </submittedName>
</protein>
<dbReference type="AlphaFoldDB" id="A0A0G0ZJ57"/>
<dbReference type="GO" id="GO:0016755">
    <property type="term" value="F:aminoacyltransferase activity"/>
    <property type="evidence" value="ECO:0007669"/>
    <property type="project" value="InterPro"/>
</dbReference>
<evidence type="ECO:0000256" key="3">
    <source>
        <dbReference type="ARBA" id="ARBA00022960"/>
    </source>
</evidence>
<keyword evidence="2" id="KW-0808">Transferase</keyword>
<sequence length="290" mass="34563">MPQYRLQELKETDLFDPTTIDADAPFTQASFYGDWQKNLERAARKFLVLDGQDKIAYFQIIKYSLPFDKSYLYIPYGPVIKDNSEDLLIFLKENLKKIAKSEQAVFLRLDFMPRQSNKLLSRFFKKAPQYTYHSAYFQPRYEWLLNLETSEEELLKGMHDNTRYSIRLAERKEIKTEIVTENFKKYFEDFYRLMSRTAQRNKFALHPKKYYECIFQNLNKAVGSYLSIARYQEKILTINLMIAFGKTAYYAFSCSNNEERNRAPSYQALWKAILHAKKLNMRYFNFGGKA</sequence>
<comment type="similarity">
    <text evidence="1">Belongs to the FemABX family.</text>
</comment>
<dbReference type="GO" id="GO:0071555">
    <property type="term" value="P:cell wall organization"/>
    <property type="evidence" value="ECO:0007669"/>
    <property type="project" value="UniProtKB-KW"/>
</dbReference>
<dbReference type="InterPro" id="IPR003447">
    <property type="entry name" value="FEMABX"/>
</dbReference>
<dbReference type="PROSITE" id="PS51191">
    <property type="entry name" value="FEMABX"/>
    <property type="match status" value="1"/>
</dbReference>
<dbReference type="InterPro" id="IPR016181">
    <property type="entry name" value="Acyl_CoA_acyltransferase"/>
</dbReference>
<name>A0A0G0ZJ57_9BACT</name>
<evidence type="ECO:0000256" key="2">
    <source>
        <dbReference type="ARBA" id="ARBA00022679"/>
    </source>
</evidence>
<accession>A0A0G0ZJ57</accession>
<evidence type="ECO:0000313" key="7">
    <source>
        <dbReference type="EMBL" id="KKS48802.1"/>
    </source>
</evidence>
<gene>
    <name evidence="7" type="ORF">UV11_C0003G0029</name>
</gene>
<dbReference type="Pfam" id="PF02388">
    <property type="entry name" value="FemAB"/>
    <property type="match status" value="1"/>
</dbReference>
<evidence type="ECO:0000313" key="8">
    <source>
        <dbReference type="Proteomes" id="UP000034036"/>
    </source>
</evidence>
<keyword evidence="5" id="KW-0012">Acyltransferase</keyword>
<dbReference type="SUPFAM" id="SSF55729">
    <property type="entry name" value="Acyl-CoA N-acyltransferases (Nat)"/>
    <property type="match status" value="2"/>
</dbReference>
<dbReference type="STRING" id="1618659.UV11_C0003G0029"/>
<dbReference type="PANTHER" id="PTHR36174:SF1">
    <property type="entry name" value="LIPID II:GLYCINE GLYCYLTRANSFERASE"/>
    <property type="match status" value="1"/>
</dbReference>
<evidence type="ECO:0000256" key="6">
    <source>
        <dbReference type="ARBA" id="ARBA00023316"/>
    </source>
</evidence>
<keyword evidence="4" id="KW-0573">Peptidoglycan synthesis</keyword>
<organism evidence="7 8">
    <name type="scientific">Candidatus Giovannonibacteria bacterium GW2011_GWF2_42_19</name>
    <dbReference type="NCBI Taxonomy" id="1618659"/>
    <lineage>
        <taxon>Bacteria</taxon>
        <taxon>Candidatus Giovannoniibacteriota</taxon>
    </lineage>
</organism>
<evidence type="ECO:0000256" key="5">
    <source>
        <dbReference type="ARBA" id="ARBA00023315"/>
    </source>
</evidence>
<proteinExistence type="inferred from homology"/>
<evidence type="ECO:0000256" key="1">
    <source>
        <dbReference type="ARBA" id="ARBA00009943"/>
    </source>
</evidence>
<dbReference type="EMBL" id="LCDF01000003">
    <property type="protein sequence ID" value="KKS48802.1"/>
    <property type="molecule type" value="Genomic_DNA"/>
</dbReference>
<dbReference type="Gene3D" id="3.40.630.30">
    <property type="match status" value="2"/>
</dbReference>
<dbReference type="PANTHER" id="PTHR36174">
    <property type="entry name" value="LIPID II:GLYCINE GLYCYLTRANSFERASE"/>
    <property type="match status" value="1"/>
</dbReference>
<dbReference type="GO" id="GO:0008360">
    <property type="term" value="P:regulation of cell shape"/>
    <property type="evidence" value="ECO:0007669"/>
    <property type="project" value="UniProtKB-KW"/>
</dbReference>
<keyword evidence="3" id="KW-0133">Cell shape</keyword>
<keyword evidence="6" id="KW-0961">Cell wall biogenesis/degradation</keyword>